<dbReference type="EMBL" id="DTPE01000125">
    <property type="protein sequence ID" value="HGE75089.1"/>
    <property type="molecule type" value="Genomic_DNA"/>
</dbReference>
<evidence type="ECO:0000313" key="2">
    <source>
        <dbReference type="EMBL" id="HGE75089.1"/>
    </source>
</evidence>
<organism evidence="2">
    <name type="scientific">Mesoaciditoga lauensis</name>
    <dbReference type="NCBI Taxonomy" id="1495039"/>
    <lineage>
        <taxon>Bacteria</taxon>
        <taxon>Thermotogati</taxon>
        <taxon>Thermotogota</taxon>
        <taxon>Thermotogae</taxon>
        <taxon>Mesoaciditogales</taxon>
        <taxon>Mesoaciditogaceae</taxon>
        <taxon>Mesoaciditoga</taxon>
    </lineage>
</organism>
<feature type="transmembrane region" description="Helical" evidence="1">
    <location>
        <begin position="61"/>
        <end position="88"/>
    </location>
</feature>
<reference evidence="2" key="1">
    <citation type="journal article" date="2020" name="mSystems">
        <title>Genome- and Community-Level Interaction Insights into Carbon Utilization and Element Cycling Functions of Hydrothermarchaeota in Hydrothermal Sediment.</title>
        <authorList>
            <person name="Zhou Z."/>
            <person name="Liu Y."/>
            <person name="Xu W."/>
            <person name="Pan J."/>
            <person name="Luo Z.H."/>
            <person name="Li M."/>
        </authorList>
    </citation>
    <scope>NUCLEOTIDE SEQUENCE [LARGE SCALE GENOMIC DNA]</scope>
    <source>
        <strain evidence="2">SpSt-966</strain>
    </source>
</reference>
<evidence type="ECO:0000256" key="1">
    <source>
        <dbReference type="SAM" id="Phobius"/>
    </source>
</evidence>
<protein>
    <submittedName>
        <fullName evidence="2">Uncharacterized protein</fullName>
    </submittedName>
</protein>
<keyword evidence="1" id="KW-1133">Transmembrane helix</keyword>
<dbReference type="AlphaFoldDB" id="A0A7V3REG2"/>
<comment type="caution">
    <text evidence="2">The sequence shown here is derived from an EMBL/GenBank/DDBJ whole genome shotgun (WGS) entry which is preliminary data.</text>
</comment>
<sequence length="234" mass="26783">MSYQHETKRISEISEGAILGGLTALVYTMQLIFGIGTAISYLSLIPLVYSGKKSISEWTKVVVVSSIFIFTFNDIGGALFFILFMVPVSFSLILRLNGEYLSIAVSPILLSLILILTEFSWIVGFKIPQFLGDFWIVLAFIFCLFVVEIFSKVIFNILEKFKDDFGEKIDLPKFLILLIDLGGITLVYKFSLLTLLNFGSILVILFFEMFYSMLRNEINRVFQKILQYMHEIIR</sequence>
<feature type="transmembrane region" description="Helical" evidence="1">
    <location>
        <begin position="134"/>
        <end position="158"/>
    </location>
</feature>
<feature type="transmembrane region" description="Helical" evidence="1">
    <location>
        <begin position="100"/>
        <end position="122"/>
    </location>
</feature>
<gene>
    <name evidence="2" type="ORF">ENX73_03065</name>
</gene>
<feature type="transmembrane region" description="Helical" evidence="1">
    <location>
        <begin position="21"/>
        <end position="49"/>
    </location>
</feature>
<feature type="transmembrane region" description="Helical" evidence="1">
    <location>
        <begin position="170"/>
        <end position="188"/>
    </location>
</feature>
<proteinExistence type="predicted"/>
<keyword evidence="1" id="KW-0812">Transmembrane</keyword>
<feature type="transmembrane region" description="Helical" evidence="1">
    <location>
        <begin position="194"/>
        <end position="214"/>
    </location>
</feature>
<name>A0A7V3REG2_9BACT</name>
<keyword evidence="1" id="KW-0472">Membrane</keyword>
<accession>A0A7V3REG2</accession>